<dbReference type="NCBIfam" id="TIGR00685">
    <property type="entry name" value="T6PP"/>
    <property type="match status" value="1"/>
</dbReference>
<reference evidence="5" key="1">
    <citation type="submission" date="2023-08" db="EMBL/GenBank/DDBJ databases">
        <authorList>
            <person name="Chen Y."/>
            <person name="Shah S."/>
            <person name="Dougan E. K."/>
            <person name="Thang M."/>
            <person name="Chan C."/>
        </authorList>
    </citation>
    <scope>NUCLEOTIDE SEQUENCE</scope>
</reference>
<evidence type="ECO:0000256" key="3">
    <source>
        <dbReference type="SAM" id="Coils"/>
    </source>
</evidence>
<dbReference type="SUPFAM" id="SSF53756">
    <property type="entry name" value="UDP-Glycosyltransferase/glycogen phosphorylase"/>
    <property type="match status" value="2"/>
</dbReference>
<dbReference type="Gene3D" id="3.40.50.2000">
    <property type="entry name" value="Glycogen Phosphorylase B"/>
    <property type="match status" value="2"/>
</dbReference>
<evidence type="ECO:0000256" key="1">
    <source>
        <dbReference type="ARBA" id="ARBA00005409"/>
    </source>
</evidence>
<comment type="caution">
    <text evidence="5">The sequence shown here is derived from an EMBL/GenBank/DDBJ whole genome shotgun (WGS) entry which is preliminary data.</text>
</comment>
<organism evidence="5 6">
    <name type="scientific">Effrenium voratum</name>
    <dbReference type="NCBI Taxonomy" id="2562239"/>
    <lineage>
        <taxon>Eukaryota</taxon>
        <taxon>Sar</taxon>
        <taxon>Alveolata</taxon>
        <taxon>Dinophyceae</taxon>
        <taxon>Suessiales</taxon>
        <taxon>Symbiodiniaceae</taxon>
        <taxon>Effrenium</taxon>
    </lineage>
</organism>
<evidence type="ECO:0000256" key="4">
    <source>
        <dbReference type="SAM" id="MobiDB-lite"/>
    </source>
</evidence>
<dbReference type="Gene3D" id="3.40.50.1000">
    <property type="entry name" value="HAD superfamily/HAD-like"/>
    <property type="match status" value="1"/>
</dbReference>
<feature type="compositionally biased region" description="Low complexity" evidence="4">
    <location>
        <begin position="22"/>
        <end position="31"/>
    </location>
</feature>
<dbReference type="Gene3D" id="3.30.70.1020">
    <property type="entry name" value="Trehalose-6-phosphate phosphatase related protein, domain 2"/>
    <property type="match status" value="1"/>
</dbReference>
<dbReference type="CDD" id="cd01627">
    <property type="entry name" value="HAD_TPP"/>
    <property type="match status" value="1"/>
</dbReference>
<feature type="coiled-coil region" evidence="3">
    <location>
        <begin position="206"/>
        <end position="233"/>
    </location>
</feature>
<sequence>MTGTPPGDNEARADAAFPQLPASAEANAQEGAAEDKAGSGYPADVSRNPSSEHVSRNPSAEHVGKGMRRSITQVELSSKLRIAFFLHTPFPSYEVLSVLPQCVDVVEGVLGADLVGFHTYNYLRHFRSCVIRLCGFTPEMDYVDHKGQRTRLGVFPIGANVRSMLEAMKTEKFAEHLKEYTEQFQGKSLVLNVERLDYSKGLPQKLAAIQRYLEDAKRNEEDQTRETRQEELQKRFERLNTHRANRGLATSNLRRVGAQVMKMLVGDYAPPETSLDHNKTVFVFIAVPSRRDVEEYQKIEEEVHRSISTINGMFSTLTHQPIVYIHRGVGLPELAALYARADCCLVTPLIDGMNLVAKEFIVTKDRSIENVVPGAVVLSELAGAAQELFDAIVVNPYDDDAVADAIAIGLELTRGNRLSEDQRWEVTDRMRESVLENDAVAWGKSMLSELEQPHKGVRVARPARLAWQYLDDHMATRFLESRAGVKAIFLDYDGTLREFEARPEDAVPCVEMNSILELLNKREDLRIYIVSGRNREFLEQHFGAYKSLTLIAEHGYFKMGPDTDGEWVSFSPYPSLEWKEKILPVLRMFTRCTPGAHTEEKASAIVWHYRDCDEKFGEFKAKELMHQLALSLGNLPCQISQGNKIVEVASLSVRKGVVVLSALQQHHATPFAEILICGDDRTDESMFVEAPKDSLTVKVGAGETAARYRVESPSDVRRFLTLIAEGPVAEVDADPKSPPAGTKPRGISFQPELADMNRFFSFKETEESRDRRRQSTACQSCDDEDDPLADFPGETEDLTAPA</sequence>
<comment type="similarity">
    <text evidence="2">In the C-terminal section; belongs to the trehalose phosphatase family.</text>
</comment>
<evidence type="ECO:0000256" key="2">
    <source>
        <dbReference type="ARBA" id="ARBA00006330"/>
    </source>
</evidence>
<dbReference type="GO" id="GO:0005992">
    <property type="term" value="P:trehalose biosynthetic process"/>
    <property type="evidence" value="ECO:0007669"/>
    <property type="project" value="InterPro"/>
</dbReference>
<dbReference type="AlphaFoldDB" id="A0AA36NM83"/>
<feature type="compositionally biased region" description="Polar residues" evidence="4">
    <location>
        <begin position="47"/>
        <end position="58"/>
    </location>
</feature>
<dbReference type="SUPFAM" id="SSF56784">
    <property type="entry name" value="HAD-like"/>
    <property type="match status" value="1"/>
</dbReference>
<dbReference type="PANTHER" id="PTHR10788:SF106">
    <property type="entry name" value="BCDNA.GH08860"/>
    <property type="match status" value="1"/>
</dbReference>
<dbReference type="InterPro" id="IPR001830">
    <property type="entry name" value="Glyco_trans_20"/>
</dbReference>
<name>A0AA36NM83_9DINO</name>
<feature type="compositionally biased region" description="Acidic residues" evidence="4">
    <location>
        <begin position="781"/>
        <end position="802"/>
    </location>
</feature>
<dbReference type="Proteomes" id="UP001178507">
    <property type="component" value="Unassembled WGS sequence"/>
</dbReference>
<dbReference type="InterPro" id="IPR006379">
    <property type="entry name" value="HAD-SF_hydro_IIB"/>
</dbReference>
<comment type="similarity">
    <text evidence="1">In the N-terminal section; belongs to the glycosyltransferase 20 family.</text>
</comment>
<keyword evidence="6" id="KW-1185">Reference proteome</keyword>
<evidence type="ECO:0000313" key="5">
    <source>
        <dbReference type="EMBL" id="CAJ1410691.1"/>
    </source>
</evidence>
<dbReference type="NCBIfam" id="TIGR01484">
    <property type="entry name" value="HAD-SF-IIB"/>
    <property type="match status" value="1"/>
</dbReference>
<dbReference type="GO" id="GO:0004805">
    <property type="term" value="F:trehalose-phosphatase activity"/>
    <property type="evidence" value="ECO:0007669"/>
    <property type="project" value="TreeGrafter"/>
</dbReference>
<evidence type="ECO:0008006" key="7">
    <source>
        <dbReference type="Google" id="ProtNLM"/>
    </source>
</evidence>
<protein>
    <recommendedName>
        <fullName evidence="7">Trehalose-phosphatase</fullName>
    </recommendedName>
</protein>
<gene>
    <name evidence="5" type="ORF">EVOR1521_LOCUS31468</name>
</gene>
<feature type="region of interest" description="Disordered" evidence="4">
    <location>
        <begin position="762"/>
        <end position="802"/>
    </location>
</feature>
<dbReference type="InterPro" id="IPR023214">
    <property type="entry name" value="HAD_sf"/>
</dbReference>
<proteinExistence type="inferred from homology"/>
<dbReference type="GO" id="GO:0005829">
    <property type="term" value="C:cytosol"/>
    <property type="evidence" value="ECO:0007669"/>
    <property type="project" value="TreeGrafter"/>
</dbReference>
<dbReference type="Pfam" id="PF02358">
    <property type="entry name" value="Trehalose_PPase"/>
    <property type="match status" value="1"/>
</dbReference>
<keyword evidence="3" id="KW-0175">Coiled coil</keyword>
<dbReference type="EMBL" id="CAUJNA010003835">
    <property type="protein sequence ID" value="CAJ1410691.1"/>
    <property type="molecule type" value="Genomic_DNA"/>
</dbReference>
<feature type="region of interest" description="Disordered" evidence="4">
    <location>
        <begin position="1"/>
        <end position="68"/>
    </location>
</feature>
<dbReference type="InterPro" id="IPR003337">
    <property type="entry name" value="Trehalose_PPase"/>
</dbReference>
<feature type="region of interest" description="Disordered" evidence="4">
    <location>
        <begin position="730"/>
        <end position="749"/>
    </location>
</feature>
<dbReference type="GO" id="GO:0003825">
    <property type="term" value="F:alpha,alpha-trehalose-phosphate synthase (UDP-forming) activity"/>
    <property type="evidence" value="ECO:0007669"/>
    <property type="project" value="TreeGrafter"/>
</dbReference>
<dbReference type="InterPro" id="IPR036412">
    <property type="entry name" value="HAD-like_sf"/>
</dbReference>
<dbReference type="PANTHER" id="PTHR10788">
    <property type="entry name" value="TREHALOSE-6-PHOSPHATE SYNTHASE"/>
    <property type="match status" value="1"/>
</dbReference>
<dbReference type="Pfam" id="PF00982">
    <property type="entry name" value="Glyco_transf_20"/>
    <property type="match status" value="2"/>
</dbReference>
<accession>A0AA36NM83</accession>
<evidence type="ECO:0000313" key="6">
    <source>
        <dbReference type="Proteomes" id="UP001178507"/>
    </source>
</evidence>